<dbReference type="CDD" id="cd06661">
    <property type="entry name" value="GGCT_like"/>
    <property type="match status" value="1"/>
</dbReference>
<proteinExistence type="predicted"/>
<dbReference type="InterPro" id="IPR009288">
    <property type="entry name" value="AIG2-like_dom"/>
</dbReference>
<dbReference type="InterPro" id="IPR013024">
    <property type="entry name" value="GGCT-like"/>
</dbReference>
<evidence type="ECO:0000313" key="1">
    <source>
        <dbReference type="EMBL" id="AWX42668.1"/>
    </source>
</evidence>
<dbReference type="SUPFAM" id="SSF110857">
    <property type="entry name" value="Gamma-glutamyl cyclotransferase-like"/>
    <property type="match status" value="1"/>
</dbReference>
<dbReference type="Gene3D" id="3.10.490.10">
    <property type="entry name" value="Gamma-glutamyl cyclotransferase-like"/>
    <property type="match status" value="1"/>
</dbReference>
<sequence length="310" mass="36857">MNEEKIYVFSYGTIQDPKFYEPLLGKNVIKHPAVLNGFMKCYDQTNYFLLKKDKYSQVKGTIFEVTVDQLFMLDRWEMFPQYGRFQANVLITDKNEIIENVYVYSKLEAGEWKKVDETMKFSNNPNENDQNMKSFIELEERTKEFPLYDFLFLYKSTKELNENVKTWTHPYVAIMFEGKKDNQLVKYVVHGTIIELTLHNQHFLGFLMFSKKDINSGLDYQALFNNEAKLENFTIKYIPLVQNLNLNYFTENLPWYYLSNKLDKELPQAKLGVANNALELALPVFHIDPWYRLNQMLNAYVRNYENNEGK</sequence>
<accession>A0A2Z4LML2</accession>
<organism evidence="1 2">
    <name type="scientific">Metamycoplasma cloacale</name>
    <dbReference type="NCBI Taxonomy" id="92401"/>
    <lineage>
        <taxon>Bacteria</taxon>
        <taxon>Bacillati</taxon>
        <taxon>Mycoplasmatota</taxon>
        <taxon>Mycoplasmoidales</taxon>
        <taxon>Metamycoplasmataceae</taxon>
        <taxon>Metamycoplasma</taxon>
    </lineage>
</organism>
<dbReference type="InterPro" id="IPR036568">
    <property type="entry name" value="GGCT-like_sf"/>
</dbReference>
<dbReference type="GO" id="GO:0016740">
    <property type="term" value="F:transferase activity"/>
    <property type="evidence" value="ECO:0007669"/>
    <property type="project" value="UniProtKB-KW"/>
</dbReference>
<dbReference type="AlphaFoldDB" id="A0A2Z4LML2"/>
<evidence type="ECO:0000313" key="2">
    <source>
        <dbReference type="Proteomes" id="UP000249865"/>
    </source>
</evidence>
<dbReference type="Proteomes" id="UP000249865">
    <property type="component" value="Chromosome"/>
</dbReference>
<name>A0A2Z4LML2_9BACT</name>
<dbReference type="RefSeq" id="WP_036437304.1">
    <property type="nucleotide sequence ID" value="NZ_CP030103.1"/>
</dbReference>
<keyword evidence="2" id="KW-1185">Reference proteome</keyword>
<dbReference type="OrthoDB" id="394793at2"/>
<dbReference type="KEGG" id="mclo:DK849_01070"/>
<gene>
    <name evidence="1" type="ORF">DK849_01070</name>
</gene>
<dbReference type="EMBL" id="CP030103">
    <property type="protein sequence ID" value="AWX42668.1"/>
    <property type="molecule type" value="Genomic_DNA"/>
</dbReference>
<protein>
    <submittedName>
        <fullName evidence="1">Gamma-glutamylcyclotransferase</fullName>
    </submittedName>
</protein>
<keyword evidence="1" id="KW-0808">Transferase</keyword>
<dbReference type="Pfam" id="PF06094">
    <property type="entry name" value="GGACT"/>
    <property type="match status" value="1"/>
</dbReference>
<reference evidence="2" key="1">
    <citation type="submission" date="2018-06" db="EMBL/GenBank/DDBJ databases">
        <title>Complete genome sequences of Mycoplasma anatis, M. anseris and M. cloacale type strains.</title>
        <authorList>
            <person name="Grozner D."/>
            <person name="Forro B."/>
            <person name="Sulyok K.M."/>
            <person name="Marton S."/>
            <person name="Kreizinger Z."/>
            <person name="Banyai K."/>
            <person name="Gyuranecz M."/>
        </authorList>
    </citation>
    <scope>NUCLEOTIDE SEQUENCE [LARGE SCALE GENOMIC DNA]</scope>
    <source>
        <strain evidence="2">NCTC 10199</strain>
    </source>
</reference>